<proteinExistence type="predicted"/>
<dbReference type="EMBL" id="JANWTC010000004">
    <property type="protein sequence ID" value="MCS5479455.1"/>
    <property type="molecule type" value="Genomic_DNA"/>
</dbReference>
<comment type="caution">
    <text evidence="1">The sequence shown here is derived from an EMBL/GenBank/DDBJ whole genome shotgun (WGS) entry which is preliminary data.</text>
</comment>
<protein>
    <submittedName>
        <fullName evidence="1">Uncharacterized protein</fullName>
    </submittedName>
</protein>
<keyword evidence="2" id="KW-1185">Reference proteome</keyword>
<reference evidence="1 2" key="1">
    <citation type="submission" date="2022-08" db="EMBL/GenBank/DDBJ databases">
        <title>YIM 101645 draft genome.</title>
        <authorList>
            <person name="Chen X."/>
        </authorList>
    </citation>
    <scope>NUCLEOTIDE SEQUENCE [LARGE SCALE GENOMIC DNA]</scope>
    <source>
        <strain evidence="1 2">YIM 101645</strain>
    </source>
</reference>
<evidence type="ECO:0000313" key="2">
    <source>
        <dbReference type="Proteomes" id="UP001205965"/>
    </source>
</evidence>
<evidence type="ECO:0000313" key="1">
    <source>
        <dbReference type="EMBL" id="MCS5479455.1"/>
    </source>
</evidence>
<name>A0ABT2FW43_9CORY</name>
<sequence>MADAHALLWWLPVGAGGHVVVHTSRWWELWNAVRARRAPEPLFHAVLEVFTGQHRHVIEMGPAWGQRGPVRQVVATGPVGAQALGRWVMFRYEVRCWAEGDIPDREFAVGPPRRISLTVREAADLVARTAEVPTHVWGQDIFGVGDMWNSNSLISWLLQSSGIDARALAPPAPGRAPGWRSGILAAMETERGVRYL</sequence>
<accession>A0ABT2FW43</accession>
<dbReference type="Proteomes" id="UP001205965">
    <property type="component" value="Unassembled WGS sequence"/>
</dbReference>
<dbReference type="RefSeq" id="WP_259427512.1">
    <property type="nucleotide sequence ID" value="NZ_JANWTC010000004.1"/>
</dbReference>
<gene>
    <name evidence="1" type="ORF">NYP18_07275</name>
</gene>
<organism evidence="1 2">
    <name type="scientific">Corynebacterium lemuris</name>
    <dbReference type="NCBI Taxonomy" id="1859292"/>
    <lineage>
        <taxon>Bacteria</taxon>
        <taxon>Bacillati</taxon>
        <taxon>Actinomycetota</taxon>
        <taxon>Actinomycetes</taxon>
        <taxon>Mycobacteriales</taxon>
        <taxon>Corynebacteriaceae</taxon>
        <taxon>Corynebacterium</taxon>
    </lineage>
</organism>